<evidence type="ECO:0000313" key="3">
    <source>
        <dbReference type="Proteomes" id="UP000187735"/>
    </source>
</evidence>
<dbReference type="AlphaFoldDB" id="A0A1P8WK93"/>
<sequence length="69" mass="7212">MQGSVPEKVSGKARAASGTKPRGWHLAAREFQGQFRMAGQRRGGAVAAGWSMVSASSSGVHPRCVENDA</sequence>
<evidence type="ECO:0000313" key="2">
    <source>
        <dbReference type="EMBL" id="APZ94456.1"/>
    </source>
</evidence>
<dbReference type="KEGG" id="fmr:Fuma_04088"/>
<evidence type="ECO:0000256" key="1">
    <source>
        <dbReference type="SAM" id="MobiDB-lite"/>
    </source>
</evidence>
<feature type="region of interest" description="Disordered" evidence="1">
    <location>
        <begin position="1"/>
        <end position="24"/>
    </location>
</feature>
<protein>
    <submittedName>
        <fullName evidence="2">Uncharacterized protein</fullName>
    </submittedName>
</protein>
<dbReference type="EMBL" id="CP017641">
    <property type="protein sequence ID" value="APZ94456.1"/>
    <property type="molecule type" value="Genomic_DNA"/>
</dbReference>
<reference evidence="2 3" key="1">
    <citation type="journal article" date="2016" name="Front. Microbiol.">
        <title>Fuerstia marisgermanicae gen. nov., sp. nov., an Unusual Member of the Phylum Planctomycetes from the German Wadden Sea.</title>
        <authorList>
            <person name="Kohn T."/>
            <person name="Heuer A."/>
            <person name="Jogler M."/>
            <person name="Vollmers J."/>
            <person name="Boedeker C."/>
            <person name="Bunk B."/>
            <person name="Rast P."/>
            <person name="Borchert D."/>
            <person name="Glockner I."/>
            <person name="Freese H.M."/>
            <person name="Klenk H.P."/>
            <person name="Overmann J."/>
            <person name="Kaster A.K."/>
            <person name="Rohde M."/>
            <person name="Wiegand S."/>
            <person name="Jogler C."/>
        </authorList>
    </citation>
    <scope>NUCLEOTIDE SEQUENCE [LARGE SCALE GENOMIC DNA]</scope>
    <source>
        <strain evidence="2 3">NH11</strain>
    </source>
</reference>
<dbReference type="STRING" id="1891926.Fuma_04088"/>
<keyword evidence="3" id="KW-1185">Reference proteome</keyword>
<proteinExistence type="predicted"/>
<gene>
    <name evidence="2" type="ORF">Fuma_04088</name>
</gene>
<dbReference type="Proteomes" id="UP000187735">
    <property type="component" value="Chromosome"/>
</dbReference>
<name>A0A1P8WK93_9PLAN</name>
<accession>A0A1P8WK93</accession>
<organism evidence="2 3">
    <name type="scientific">Fuerstiella marisgermanici</name>
    <dbReference type="NCBI Taxonomy" id="1891926"/>
    <lineage>
        <taxon>Bacteria</taxon>
        <taxon>Pseudomonadati</taxon>
        <taxon>Planctomycetota</taxon>
        <taxon>Planctomycetia</taxon>
        <taxon>Planctomycetales</taxon>
        <taxon>Planctomycetaceae</taxon>
        <taxon>Fuerstiella</taxon>
    </lineage>
</organism>